<reference evidence="2 3" key="1">
    <citation type="submission" date="2021-02" db="EMBL/GenBank/DDBJ databases">
        <title>Sulfurospirillum tamanensis sp. nov.</title>
        <authorList>
            <person name="Frolova A."/>
            <person name="Merkel A."/>
            <person name="Slobodkin A."/>
        </authorList>
    </citation>
    <scope>NUCLEOTIDE SEQUENCE [LARGE SCALE GENOMIC DNA]</scope>
    <source>
        <strain evidence="2 3">T05b</strain>
    </source>
</reference>
<reference evidence="3" key="2">
    <citation type="submission" date="2021-02" db="EMBL/GenBank/DDBJ databases">
        <title>Sulfurospirillum tamanensis sp. nov.</title>
        <authorList>
            <person name="Merkel A.Y."/>
        </authorList>
    </citation>
    <scope>NUCLEOTIDE SEQUENCE [LARGE SCALE GENOMIC DNA]</scope>
    <source>
        <strain evidence="3">T05b</strain>
    </source>
</reference>
<dbReference type="RefSeq" id="WP_205459849.1">
    <property type="nucleotide sequence ID" value="NZ_JAFHKK010000031.1"/>
</dbReference>
<keyword evidence="1" id="KW-0175">Coiled coil</keyword>
<evidence type="ECO:0000313" key="3">
    <source>
        <dbReference type="Proteomes" id="UP000703590"/>
    </source>
</evidence>
<proteinExistence type="predicted"/>
<name>A0ABS2WUG9_9BACT</name>
<feature type="non-terminal residue" evidence="2">
    <location>
        <position position="1"/>
    </location>
</feature>
<feature type="coiled-coil region" evidence="1">
    <location>
        <begin position="381"/>
        <end position="443"/>
    </location>
</feature>
<accession>A0ABS2WUG9</accession>
<comment type="caution">
    <text evidence="2">The sequence shown here is derived from an EMBL/GenBank/DDBJ whole genome shotgun (WGS) entry which is preliminary data.</text>
</comment>
<organism evidence="2 3">
    <name type="scientific">Sulfurospirillum tamanense</name>
    <dbReference type="NCBI Taxonomy" id="2813362"/>
    <lineage>
        <taxon>Bacteria</taxon>
        <taxon>Pseudomonadati</taxon>
        <taxon>Campylobacterota</taxon>
        <taxon>Epsilonproteobacteria</taxon>
        <taxon>Campylobacterales</taxon>
        <taxon>Sulfurospirillaceae</taxon>
        <taxon>Sulfurospirillum</taxon>
    </lineage>
</organism>
<dbReference type="Proteomes" id="UP000703590">
    <property type="component" value="Unassembled WGS sequence"/>
</dbReference>
<evidence type="ECO:0000256" key="1">
    <source>
        <dbReference type="SAM" id="Coils"/>
    </source>
</evidence>
<dbReference type="EMBL" id="JAFHKK010000031">
    <property type="protein sequence ID" value="MBN2965297.1"/>
    <property type="molecule type" value="Genomic_DNA"/>
</dbReference>
<sequence length="480" mass="56421">ILTKTFYKTLSYHFSDEEVFENRAEIRKAFKSYFLLLNQKISLFFRGSETIVVKDLKKQVFKEHSQQFHEKSRLLAPLFAQLERYCVKEGVYMIPKETIIAYGCDYENIEDEGIKKELYRETAKEAFYLDARDLVFFMNEKLTIKKFASSQNVPTDRRAYGLPPEELEKLKTMVFEQSILNEIQSGIELLLNNKLNFAVISNEYFRKNAIPLVQNLLYQVASMYMGEDSHLALKNAFVNYIFREHFCAIHELFAQKILELHALREKNAENFLRFFDGNIEVIEGRQVQKPEIIDEKGQKWNAVSILPIAIQKIRCDKENEALQERVEKAQDKHEEASQKLDIFTQESEVVHQKKEVLDEAIKQAMTQGKILQDRNYELKRLRNQGQANEEMQKEIAELAVEIKHYSKEEESLRSSIRETNNALEALRIKTKNLNTEIQSLERYINDHHKKLDNLLQVYAPIMEKHELIIDAIAKTLMAKY</sequence>
<protein>
    <submittedName>
        <fullName evidence="2">Uncharacterized protein</fullName>
    </submittedName>
</protein>
<evidence type="ECO:0000313" key="2">
    <source>
        <dbReference type="EMBL" id="MBN2965297.1"/>
    </source>
</evidence>
<feature type="coiled-coil region" evidence="1">
    <location>
        <begin position="312"/>
        <end position="346"/>
    </location>
</feature>
<reference evidence="2 3" key="3">
    <citation type="submission" date="2021-02" db="EMBL/GenBank/DDBJ databases">
        <authorList>
            <person name="Merkel A.Y."/>
        </authorList>
    </citation>
    <scope>NUCLEOTIDE SEQUENCE [LARGE SCALE GENOMIC DNA]</scope>
    <source>
        <strain evidence="2 3">T05b</strain>
    </source>
</reference>
<keyword evidence="3" id="KW-1185">Reference proteome</keyword>
<gene>
    <name evidence="2" type="ORF">JWV37_10930</name>
</gene>